<dbReference type="RefSeq" id="WP_111064427.1">
    <property type="nucleotide sequence ID" value="NZ_JBHUCU010000012.1"/>
</dbReference>
<protein>
    <recommendedName>
        <fullName evidence="3">MAE-28990/MAE-18760-like HEPN domain-containing protein</fullName>
    </recommendedName>
</protein>
<gene>
    <name evidence="1" type="ORF">DNU06_15565</name>
</gene>
<proteinExistence type="predicted"/>
<keyword evidence="2" id="KW-1185">Reference proteome</keyword>
<dbReference type="EMBL" id="QKSB01000014">
    <property type="protein sequence ID" value="PZE15925.1"/>
    <property type="molecule type" value="Genomic_DNA"/>
</dbReference>
<organism evidence="1 2">
    <name type="scientific">Putridiphycobacter roseus</name>
    <dbReference type="NCBI Taxonomy" id="2219161"/>
    <lineage>
        <taxon>Bacteria</taxon>
        <taxon>Pseudomonadati</taxon>
        <taxon>Bacteroidota</taxon>
        <taxon>Flavobacteriia</taxon>
        <taxon>Flavobacteriales</taxon>
        <taxon>Crocinitomicaceae</taxon>
        <taxon>Putridiphycobacter</taxon>
    </lineage>
</organism>
<name>A0A2W1N9I4_9FLAO</name>
<evidence type="ECO:0008006" key="3">
    <source>
        <dbReference type="Google" id="ProtNLM"/>
    </source>
</evidence>
<accession>A0A2W1N9I4</accession>
<comment type="caution">
    <text evidence="1">The sequence shown here is derived from an EMBL/GenBank/DDBJ whole genome shotgun (WGS) entry which is preliminary data.</text>
</comment>
<evidence type="ECO:0000313" key="1">
    <source>
        <dbReference type="EMBL" id="PZE15925.1"/>
    </source>
</evidence>
<dbReference type="Proteomes" id="UP000249248">
    <property type="component" value="Unassembled WGS sequence"/>
</dbReference>
<evidence type="ECO:0000313" key="2">
    <source>
        <dbReference type="Proteomes" id="UP000249248"/>
    </source>
</evidence>
<reference evidence="1 2" key="1">
    <citation type="submission" date="2018-06" db="EMBL/GenBank/DDBJ databases">
        <title>The draft genome sequence of Crocinitomix sp. SM1701.</title>
        <authorList>
            <person name="Zhang X."/>
        </authorList>
    </citation>
    <scope>NUCLEOTIDE SEQUENCE [LARGE SCALE GENOMIC DNA]</scope>
    <source>
        <strain evidence="1 2">SM1701</strain>
    </source>
</reference>
<dbReference type="OrthoDB" id="793993at2"/>
<sequence>MSEIKSEIKKMQKELVLQIFETTKLSYELQFHPIKFYLENSQKTILLCEKELEEKYNKYNEHIQYLMELSELRKLTTKQLPDILNKSVYLTIYSMFENEFFKLCESLQKIENLNLGPKDLKGGSYIALCNNYIKKVINVNLDRFKNEWEITEKYQQIRNLIAHNNGIIKPNNKEIIKFINTTEGISFDKNSLFINIDSVTFLNMLIDHLVKYLNDIIDEIQIQKYK</sequence>
<dbReference type="AlphaFoldDB" id="A0A2W1N9I4"/>